<accession>A0ACC0ALF0</accession>
<keyword evidence="2" id="KW-1185">Reference proteome</keyword>
<comment type="caution">
    <text evidence="1">The sequence shown here is derived from an EMBL/GenBank/DDBJ whole genome shotgun (WGS) entry which is preliminary data.</text>
</comment>
<evidence type="ECO:0000313" key="2">
    <source>
        <dbReference type="Proteomes" id="UP001060085"/>
    </source>
</evidence>
<evidence type="ECO:0000313" key="1">
    <source>
        <dbReference type="EMBL" id="KAI5661085.1"/>
    </source>
</evidence>
<sequence>MASLIPSQRHSRTDDPFKSTGSSSSSQNSDINNPKKKWSNWIPLFVAMVVIAEIAFLGRLDMAKNVDLVNSWADSFYQFTTSSWLPPKTYNVVDGIGGGDESGLGVLSRGGFQRDAAKLEGSCEEWLEKEDSVVYSRDFETEPIFVSGAEQEWKSCAVGCKFGFDSDKKPDAAFGLPQQGGVASVLRSMESAQYYHENNIDIARRKGYSIIMTTSLSSDVPVGYFSWAEYDIMAPLQPKTEVALAAAFISNCGARNFRLQALEGLEKANIKIDSYGSCHRNRDGRVDKVKALKHYKFSLAFENSNEEDYVTEKFFQSLVAGSVPVVVGPPNIEDFAPSPVSFLHIKELQDIETVAKKMKYLADNPGAYNESLRWKFEGPSDSFKALLDMAAVHSSCRLCIHLATKLQEAEEKNTEFKKRPCKCSRGLETVYHVYVRERGRFKMESVFLRSGNLTLEALESAVLSKFKSINHVPIWKNERPEKIRGGDELRVYRLYPVGMTQRQALYTFKFKGNSEFKSHIENNPCSKFEVIFV</sequence>
<dbReference type="Proteomes" id="UP001060085">
    <property type="component" value="Linkage Group LG05"/>
</dbReference>
<proteinExistence type="predicted"/>
<gene>
    <name evidence="1" type="ORF">M9H77_20408</name>
</gene>
<organism evidence="1 2">
    <name type="scientific">Catharanthus roseus</name>
    <name type="common">Madagascar periwinkle</name>
    <name type="synonym">Vinca rosea</name>
    <dbReference type="NCBI Taxonomy" id="4058"/>
    <lineage>
        <taxon>Eukaryota</taxon>
        <taxon>Viridiplantae</taxon>
        <taxon>Streptophyta</taxon>
        <taxon>Embryophyta</taxon>
        <taxon>Tracheophyta</taxon>
        <taxon>Spermatophyta</taxon>
        <taxon>Magnoliopsida</taxon>
        <taxon>eudicotyledons</taxon>
        <taxon>Gunneridae</taxon>
        <taxon>Pentapetalae</taxon>
        <taxon>asterids</taxon>
        <taxon>lamiids</taxon>
        <taxon>Gentianales</taxon>
        <taxon>Apocynaceae</taxon>
        <taxon>Rauvolfioideae</taxon>
        <taxon>Vinceae</taxon>
        <taxon>Catharanthinae</taxon>
        <taxon>Catharanthus</taxon>
    </lineage>
</organism>
<protein>
    <submittedName>
        <fullName evidence="1">Uncharacterized protein</fullName>
    </submittedName>
</protein>
<name>A0ACC0ALF0_CATRO</name>
<dbReference type="EMBL" id="CM044705">
    <property type="protein sequence ID" value="KAI5661085.1"/>
    <property type="molecule type" value="Genomic_DNA"/>
</dbReference>
<reference evidence="2" key="1">
    <citation type="journal article" date="2023" name="Nat. Plants">
        <title>Single-cell RNA sequencing provides a high-resolution roadmap for understanding the multicellular compartmentation of specialized metabolism.</title>
        <authorList>
            <person name="Sun S."/>
            <person name="Shen X."/>
            <person name="Li Y."/>
            <person name="Li Y."/>
            <person name="Wang S."/>
            <person name="Li R."/>
            <person name="Zhang H."/>
            <person name="Shen G."/>
            <person name="Guo B."/>
            <person name="Wei J."/>
            <person name="Xu J."/>
            <person name="St-Pierre B."/>
            <person name="Chen S."/>
            <person name="Sun C."/>
        </authorList>
    </citation>
    <scope>NUCLEOTIDE SEQUENCE [LARGE SCALE GENOMIC DNA]</scope>
</reference>